<feature type="region of interest" description="Disordered" evidence="1">
    <location>
        <begin position="1"/>
        <end position="107"/>
    </location>
</feature>
<dbReference type="Proteomes" id="UP001516023">
    <property type="component" value="Unassembled WGS sequence"/>
</dbReference>
<protein>
    <submittedName>
        <fullName evidence="2">Uncharacterized protein</fullName>
    </submittedName>
</protein>
<comment type="caution">
    <text evidence="2">The sequence shown here is derived from an EMBL/GenBank/DDBJ whole genome shotgun (WGS) entry which is preliminary data.</text>
</comment>
<proteinExistence type="predicted"/>
<keyword evidence="3" id="KW-1185">Reference proteome</keyword>
<gene>
    <name evidence="2" type="ORF">HJC23_003890</name>
</gene>
<dbReference type="EMBL" id="JABMIG020000137">
    <property type="protein sequence ID" value="KAL3789689.1"/>
    <property type="molecule type" value="Genomic_DNA"/>
</dbReference>
<feature type="compositionally biased region" description="Polar residues" evidence="1">
    <location>
        <begin position="23"/>
        <end position="59"/>
    </location>
</feature>
<reference evidence="2 3" key="1">
    <citation type="journal article" date="2020" name="G3 (Bethesda)">
        <title>Improved Reference Genome for Cyclotella cryptica CCMP332, a Model for Cell Wall Morphogenesis, Salinity Adaptation, and Lipid Production in Diatoms (Bacillariophyta).</title>
        <authorList>
            <person name="Roberts W.R."/>
            <person name="Downey K.M."/>
            <person name="Ruck E.C."/>
            <person name="Traller J.C."/>
            <person name="Alverson A.J."/>
        </authorList>
    </citation>
    <scope>NUCLEOTIDE SEQUENCE [LARGE SCALE GENOMIC DNA]</scope>
    <source>
        <strain evidence="2 3">CCMP332</strain>
    </source>
</reference>
<organism evidence="2 3">
    <name type="scientific">Cyclotella cryptica</name>
    <dbReference type="NCBI Taxonomy" id="29204"/>
    <lineage>
        <taxon>Eukaryota</taxon>
        <taxon>Sar</taxon>
        <taxon>Stramenopiles</taxon>
        <taxon>Ochrophyta</taxon>
        <taxon>Bacillariophyta</taxon>
        <taxon>Coscinodiscophyceae</taxon>
        <taxon>Thalassiosirophycidae</taxon>
        <taxon>Stephanodiscales</taxon>
        <taxon>Stephanodiscaceae</taxon>
        <taxon>Cyclotella</taxon>
    </lineage>
</organism>
<feature type="compositionally biased region" description="Polar residues" evidence="1">
    <location>
        <begin position="77"/>
        <end position="86"/>
    </location>
</feature>
<accession>A0ABD3PQ37</accession>
<evidence type="ECO:0000313" key="3">
    <source>
        <dbReference type="Proteomes" id="UP001516023"/>
    </source>
</evidence>
<dbReference type="AlphaFoldDB" id="A0ABD3PQ37"/>
<name>A0ABD3PQ37_9STRA</name>
<sequence>MSLPLFHSLPFNPRGGGGGGGQRNSDWYQSQLQQHPMGQYPPTNGGDNDAEWTTPTNLAFLQGENPPSGVPLDVTTPVDQGVTSTRGHGHSEDVYSQWRRGQRRRQI</sequence>
<evidence type="ECO:0000313" key="2">
    <source>
        <dbReference type="EMBL" id="KAL3789689.1"/>
    </source>
</evidence>
<evidence type="ECO:0000256" key="1">
    <source>
        <dbReference type="SAM" id="MobiDB-lite"/>
    </source>
</evidence>